<dbReference type="GeneID" id="5659194"/>
<dbReference type="Proteomes" id="UP000202419">
    <property type="component" value="Segment"/>
</dbReference>
<keyword evidence="1" id="KW-0472">Membrane</keyword>
<keyword evidence="1" id="KW-1133">Transmembrane helix</keyword>
<dbReference type="EMBL" id="DQ491002">
    <property type="protein sequence ID" value="ABT14691.1"/>
    <property type="molecule type" value="Genomic_DNA"/>
</dbReference>
<dbReference type="KEGG" id="vg:5659194"/>
<evidence type="ECO:0000256" key="1">
    <source>
        <dbReference type="SAM" id="Phobius"/>
    </source>
</evidence>
<sequence>MDINTAAIHFCNRNQIVSSIVCAIVGSVALWSSVETHNKHKMFSWIFFVVSILLFGYALTSYALRDNIAFCSLVI</sequence>
<dbReference type="OrthoDB" id="25576at10239"/>
<evidence type="ECO:0000313" key="2">
    <source>
        <dbReference type="EMBL" id="ABT14691.1"/>
    </source>
</evidence>
<protein>
    <submittedName>
        <fullName evidence="2">Uncharacterized protein B292L</fullName>
    </submittedName>
</protein>
<feature type="transmembrane region" description="Helical" evidence="1">
    <location>
        <begin position="45"/>
        <end position="64"/>
    </location>
</feature>
<evidence type="ECO:0000313" key="3">
    <source>
        <dbReference type="Proteomes" id="UP000202419"/>
    </source>
</evidence>
<feature type="transmembrane region" description="Helical" evidence="1">
    <location>
        <begin position="16"/>
        <end position="33"/>
    </location>
</feature>
<organism evidence="2 3">
    <name type="scientific">Paramecium bursaria Chlorella virus NY2A</name>
    <name type="common">PBCV-NY2A</name>
    <dbReference type="NCBI Taxonomy" id="46021"/>
    <lineage>
        <taxon>Viruses</taxon>
        <taxon>Varidnaviria</taxon>
        <taxon>Bamfordvirae</taxon>
        <taxon>Nucleocytoviricota</taxon>
        <taxon>Megaviricetes</taxon>
        <taxon>Algavirales</taxon>
        <taxon>Phycodnaviridae</taxon>
        <taxon>Chlorovirus</taxon>
        <taxon>Chlorovirus americanus</taxon>
    </lineage>
</organism>
<keyword evidence="3" id="KW-1185">Reference proteome</keyword>
<reference evidence="2 3" key="1">
    <citation type="journal article" date="2007" name="Virology">
        <title>Sequence and annotation of the 369-kb NY-2A and the 345-kb AR158 viruses that infect Chlorella NC64A.</title>
        <authorList>
            <person name="Fitzgerald L.A."/>
            <person name="Graves M.V."/>
            <person name="Li X."/>
            <person name="Feldblyum T."/>
            <person name="Nierman W.C."/>
            <person name="Van Etten J.L."/>
        </authorList>
    </citation>
    <scope>NUCLEOTIDE SEQUENCE [LARGE SCALE GENOMIC DNA]</scope>
    <source>
        <strain evidence="2 3">NY-2A</strain>
    </source>
</reference>
<proteinExistence type="predicted"/>
<organismHost>
    <name type="scientific">Chlorella</name>
    <dbReference type="NCBI Taxonomy" id="3071"/>
</organismHost>
<accession>A7IWG7</accession>
<dbReference type="RefSeq" id="YP_001497488.1">
    <property type="nucleotide sequence ID" value="NC_009898.1"/>
</dbReference>
<name>A7IWG7_PBCVN</name>
<gene>
    <name evidence="2" type="primary">B292L</name>
    <name evidence="2" type="ORF">NY2A_B292L</name>
</gene>
<keyword evidence="1" id="KW-0812">Transmembrane</keyword>